<proteinExistence type="predicted"/>
<gene>
    <name evidence="1" type="ORF">ONZ43_g875</name>
</gene>
<comment type="caution">
    <text evidence="1">The sequence shown here is derived from an EMBL/GenBank/DDBJ whole genome shotgun (WGS) entry which is preliminary data.</text>
</comment>
<dbReference type="Proteomes" id="UP001153334">
    <property type="component" value="Unassembled WGS sequence"/>
</dbReference>
<accession>A0ACC2J6T4</accession>
<sequence>MNTTSPSKRRALAPVDANIRSPAGAPRLSPSKLDLPKSTMALDTNPIEASATKRAIEQESDQDTSDSAKKRRLSSAITEPEPASPRNQVPLQKEVDDTQTPRSMSPEEPSVFDNSTIDNSQVTIISEPDVETTAAPVTTPVVVENRPRGGSMTREEARQVSLLPPFLAASPRSLAAVSQGGEEKRLSSPARIEAATPRAVLTIASSPIRRESISSMFYADMDRSPMRRLDPEQMLPPVGLNTPQRALANRDDEFLDNERGGAAEGLLSLSQSSPASVLR</sequence>
<dbReference type="EMBL" id="JAPESX010000127">
    <property type="protein sequence ID" value="KAJ8123091.1"/>
    <property type="molecule type" value="Genomic_DNA"/>
</dbReference>
<evidence type="ECO:0000313" key="2">
    <source>
        <dbReference type="Proteomes" id="UP001153334"/>
    </source>
</evidence>
<name>A0ACC2J6T4_9PEZI</name>
<organism evidence="1 2">
    <name type="scientific">Nemania bipapillata</name>
    <dbReference type="NCBI Taxonomy" id="110536"/>
    <lineage>
        <taxon>Eukaryota</taxon>
        <taxon>Fungi</taxon>
        <taxon>Dikarya</taxon>
        <taxon>Ascomycota</taxon>
        <taxon>Pezizomycotina</taxon>
        <taxon>Sordariomycetes</taxon>
        <taxon>Xylariomycetidae</taxon>
        <taxon>Xylariales</taxon>
        <taxon>Xylariaceae</taxon>
        <taxon>Nemania</taxon>
    </lineage>
</organism>
<protein>
    <submittedName>
        <fullName evidence="1">Uncharacterized protein</fullName>
    </submittedName>
</protein>
<keyword evidence="2" id="KW-1185">Reference proteome</keyword>
<evidence type="ECO:0000313" key="1">
    <source>
        <dbReference type="EMBL" id="KAJ8123091.1"/>
    </source>
</evidence>
<reference evidence="1" key="1">
    <citation type="submission" date="2022-11" db="EMBL/GenBank/DDBJ databases">
        <title>Genome Sequence of Nemania bipapillata.</title>
        <authorList>
            <person name="Buettner E."/>
        </authorList>
    </citation>
    <scope>NUCLEOTIDE SEQUENCE</scope>
    <source>
        <strain evidence="1">CP14</strain>
    </source>
</reference>